<dbReference type="GeneID" id="77254816"/>
<sequence length="302" mass="34960">MKTINTRPKTPSVVAKYFGDDEITDYQARILNECGRSTKSYPFDRVVTDPNLLPCRHRFCPWCQKTRAQAWALGLRAVIDEEGDSGDKKEVQLSPYWVEFTLPGIPTAVPELRNFLDLMREYLSLACNQSYWRYRILTGLAILRFKSIPLANQEVQVMPSYTLIANVSRKHINKLEGMARKANWDWIHPKNKVGWPGVEVRHIPTETGADRDILQARVSDLIEYALVYPDKQIFLELARQLKGVNAVVMCRTQRKPLFPPKYEQRGDLRYEQEYTVSHLGEDLQVSLSGNRTEELLPWHLVK</sequence>
<dbReference type="RefSeq" id="WP_157665573.1">
    <property type="nucleotide sequence ID" value="NZ_CP020931.1"/>
</dbReference>
<protein>
    <submittedName>
        <fullName evidence="1">Uncharacterized protein</fullName>
    </submittedName>
</protein>
<organism evidence="1 2">
    <name type="scientific">Marinobacter salarius</name>
    <dbReference type="NCBI Taxonomy" id="1420917"/>
    <lineage>
        <taxon>Bacteria</taxon>
        <taxon>Pseudomonadati</taxon>
        <taxon>Pseudomonadota</taxon>
        <taxon>Gammaproteobacteria</taxon>
        <taxon>Pseudomonadales</taxon>
        <taxon>Marinobacteraceae</taxon>
        <taxon>Marinobacter</taxon>
    </lineage>
</organism>
<evidence type="ECO:0000313" key="1">
    <source>
        <dbReference type="EMBL" id="ARM82926.1"/>
    </source>
</evidence>
<name>A0A1W6K667_9GAMM</name>
<proteinExistence type="predicted"/>
<evidence type="ECO:0000313" key="2">
    <source>
        <dbReference type="Proteomes" id="UP000193100"/>
    </source>
</evidence>
<dbReference type="Proteomes" id="UP000193100">
    <property type="component" value="Chromosome"/>
</dbReference>
<reference evidence="1 2" key="1">
    <citation type="submission" date="2017-04" db="EMBL/GenBank/DDBJ databases">
        <title>Genome Sequence of Marinobacter salarius strain SMR5 Isolated from a culture of the Diatom Skeletonema marinoi.</title>
        <authorList>
            <person name="Topel M."/>
            <person name="Pinder M.I.M."/>
            <person name="Johansson O.N."/>
            <person name="Kourtchenko O."/>
            <person name="Godhe A."/>
            <person name="Clarke A.K."/>
        </authorList>
    </citation>
    <scope>NUCLEOTIDE SEQUENCE [LARGE SCALE GENOMIC DNA]</scope>
    <source>
        <strain evidence="1 2">SMR5</strain>
    </source>
</reference>
<gene>
    <name evidence="1" type="ORF">MARSALSMR5_00829</name>
</gene>
<dbReference type="EMBL" id="CP020931">
    <property type="protein sequence ID" value="ARM82926.1"/>
    <property type="molecule type" value="Genomic_DNA"/>
</dbReference>
<dbReference type="AlphaFoldDB" id="A0A1W6K667"/>
<accession>A0A1W6K667</accession>